<dbReference type="Proteomes" id="UP001055811">
    <property type="component" value="Linkage Group LG07"/>
</dbReference>
<protein>
    <submittedName>
        <fullName evidence="1">Uncharacterized protein</fullName>
    </submittedName>
</protein>
<evidence type="ECO:0000313" key="2">
    <source>
        <dbReference type="Proteomes" id="UP001055811"/>
    </source>
</evidence>
<organism evidence="1 2">
    <name type="scientific">Cichorium intybus</name>
    <name type="common">Chicory</name>
    <dbReference type="NCBI Taxonomy" id="13427"/>
    <lineage>
        <taxon>Eukaryota</taxon>
        <taxon>Viridiplantae</taxon>
        <taxon>Streptophyta</taxon>
        <taxon>Embryophyta</taxon>
        <taxon>Tracheophyta</taxon>
        <taxon>Spermatophyta</taxon>
        <taxon>Magnoliopsida</taxon>
        <taxon>eudicotyledons</taxon>
        <taxon>Gunneridae</taxon>
        <taxon>Pentapetalae</taxon>
        <taxon>asterids</taxon>
        <taxon>campanulids</taxon>
        <taxon>Asterales</taxon>
        <taxon>Asteraceae</taxon>
        <taxon>Cichorioideae</taxon>
        <taxon>Cichorieae</taxon>
        <taxon>Cichoriinae</taxon>
        <taxon>Cichorium</taxon>
    </lineage>
</organism>
<evidence type="ECO:0000313" key="1">
    <source>
        <dbReference type="EMBL" id="KAI3709143.1"/>
    </source>
</evidence>
<sequence>MKASFISTSLLIFLLLQLPNHVTVSWRLTVPEPKPTPWPEQFHALLYMNLTSTHLQLSDLWYDWPKGRNVNIFQKQLGTVLYDIEWNNGTSFYYTLGADTECQITDFGVGIPRPDFLDGARYLGRVVTDGFLCDLWEKVDFIWYYEDVVTKRPVRWDFYDGISSHVMTWEVGAVLPDSVVQAPAYCFTESVDGKTSST</sequence>
<accession>A0ACB9AIF4</accession>
<comment type="caution">
    <text evidence="1">The sequence shown here is derived from an EMBL/GenBank/DDBJ whole genome shotgun (WGS) entry which is preliminary data.</text>
</comment>
<reference evidence="2" key="1">
    <citation type="journal article" date="2022" name="Mol. Ecol. Resour.">
        <title>The genomes of chicory, endive, great burdock and yacon provide insights into Asteraceae palaeo-polyploidization history and plant inulin production.</title>
        <authorList>
            <person name="Fan W."/>
            <person name="Wang S."/>
            <person name="Wang H."/>
            <person name="Wang A."/>
            <person name="Jiang F."/>
            <person name="Liu H."/>
            <person name="Zhao H."/>
            <person name="Xu D."/>
            <person name="Zhang Y."/>
        </authorList>
    </citation>
    <scope>NUCLEOTIDE SEQUENCE [LARGE SCALE GENOMIC DNA]</scope>
    <source>
        <strain evidence="2">cv. Punajuju</strain>
    </source>
</reference>
<reference evidence="1 2" key="2">
    <citation type="journal article" date="2022" name="Mol. Ecol. Resour.">
        <title>The genomes of chicory, endive, great burdock and yacon provide insights into Asteraceae paleo-polyploidization history and plant inulin production.</title>
        <authorList>
            <person name="Fan W."/>
            <person name="Wang S."/>
            <person name="Wang H."/>
            <person name="Wang A."/>
            <person name="Jiang F."/>
            <person name="Liu H."/>
            <person name="Zhao H."/>
            <person name="Xu D."/>
            <person name="Zhang Y."/>
        </authorList>
    </citation>
    <scope>NUCLEOTIDE SEQUENCE [LARGE SCALE GENOMIC DNA]</scope>
    <source>
        <strain evidence="2">cv. Punajuju</strain>
        <tissue evidence="1">Leaves</tissue>
    </source>
</reference>
<gene>
    <name evidence="1" type="ORF">L2E82_38902</name>
</gene>
<name>A0ACB9AIF4_CICIN</name>
<keyword evidence="2" id="KW-1185">Reference proteome</keyword>
<proteinExistence type="predicted"/>
<dbReference type="EMBL" id="CM042015">
    <property type="protein sequence ID" value="KAI3709143.1"/>
    <property type="molecule type" value="Genomic_DNA"/>
</dbReference>